<keyword evidence="2" id="KW-0067">ATP-binding</keyword>
<evidence type="ECO:0000259" key="3">
    <source>
        <dbReference type="PROSITE" id="PS51459"/>
    </source>
</evidence>
<dbReference type="PANTHER" id="PTHR13504:SF38">
    <property type="entry name" value="FIDO DOMAIN-CONTAINING PROTEIN"/>
    <property type="match status" value="1"/>
</dbReference>
<name>A0A2R4XG90_9BURK</name>
<proteinExistence type="predicted"/>
<protein>
    <submittedName>
        <fullName evidence="4">Cell filamentation protein Fic</fullName>
    </submittedName>
</protein>
<dbReference type="RefSeq" id="WP_108620134.1">
    <property type="nucleotide sequence ID" value="NZ_CP028901.1"/>
</dbReference>
<feature type="binding site" evidence="2">
    <location>
        <begin position="141"/>
        <end position="142"/>
    </location>
    <ligand>
        <name>ATP</name>
        <dbReference type="ChEBI" id="CHEBI:30616"/>
    </ligand>
</feature>
<feature type="domain" description="Fido" evidence="3">
    <location>
        <begin position="14"/>
        <end position="165"/>
    </location>
</feature>
<dbReference type="AlphaFoldDB" id="A0A2R4XG90"/>
<keyword evidence="5" id="KW-1185">Reference proteome</keyword>
<evidence type="ECO:0000256" key="1">
    <source>
        <dbReference type="PIRSR" id="PIRSR640198-1"/>
    </source>
</evidence>
<evidence type="ECO:0000313" key="4">
    <source>
        <dbReference type="EMBL" id="AWB32693.1"/>
    </source>
</evidence>
<dbReference type="PANTHER" id="PTHR13504">
    <property type="entry name" value="FIDO DOMAIN-CONTAINING PROTEIN DDB_G0283145"/>
    <property type="match status" value="1"/>
</dbReference>
<dbReference type="InterPro" id="IPR003812">
    <property type="entry name" value="Fido"/>
</dbReference>
<organism evidence="4 5">
    <name type="scientific">Orrella marina</name>
    <dbReference type="NCBI Taxonomy" id="2163011"/>
    <lineage>
        <taxon>Bacteria</taxon>
        <taxon>Pseudomonadati</taxon>
        <taxon>Pseudomonadota</taxon>
        <taxon>Betaproteobacteria</taxon>
        <taxon>Burkholderiales</taxon>
        <taxon>Alcaligenaceae</taxon>
        <taxon>Orrella</taxon>
    </lineage>
</organism>
<accession>A0A2R4XG90</accession>
<evidence type="ECO:0000256" key="2">
    <source>
        <dbReference type="PIRSR" id="PIRSR640198-2"/>
    </source>
</evidence>
<dbReference type="GO" id="GO:0005524">
    <property type="term" value="F:ATP binding"/>
    <property type="evidence" value="ECO:0007669"/>
    <property type="project" value="UniProtKB-KW"/>
</dbReference>
<dbReference type="PROSITE" id="PS51459">
    <property type="entry name" value="FIDO"/>
    <property type="match status" value="1"/>
</dbReference>
<dbReference type="SUPFAM" id="SSF140931">
    <property type="entry name" value="Fic-like"/>
    <property type="match status" value="1"/>
</dbReference>
<dbReference type="InterPro" id="IPR036597">
    <property type="entry name" value="Fido-like_dom_sf"/>
</dbReference>
<dbReference type="Proteomes" id="UP000244571">
    <property type="component" value="Chromosome"/>
</dbReference>
<dbReference type="Gene3D" id="1.10.3290.10">
    <property type="entry name" value="Fido-like domain"/>
    <property type="match status" value="1"/>
</dbReference>
<dbReference type="Pfam" id="PF02661">
    <property type="entry name" value="Fic"/>
    <property type="match status" value="1"/>
</dbReference>
<reference evidence="4 5" key="1">
    <citation type="submission" date="2018-04" db="EMBL/GenBank/DDBJ databases">
        <title>Bordetella sp. HZ20 isolated from seawater.</title>
        <authorList>
            <person name="Sun C."/>
        </authorList>
    </citation>
    <scope>NUCLEOTIDE SEQUENCE [LARGE SCALE GENOMIC DNA]</scope>
    <source>
        <strain evidence="4 5">HZ20</strain>
    </source>
</reference>
<dbReference type="OrthoDB" id="9813719at2"/>
<sequence>MDFVEESIKPGSIVTEVFIRELHTLTVQGLDREGDRNPGSYRTNQVSIAQSKHLPPDTVLVPQYMAEFVAFVNREDPQKYDLMKVALAHHRFGWIHPFGNGNGRVVRLLTYALMIEYGFNVQEGGRLLNLTAVFCSDRDRYYEMLGVADTGTDDGLECWCTYVLTGVLAELKKVDQLLDFSYLLPWILVPAIRFSVERRWITELESKVLMIALNANGGQVRSADLAVAMPDLSDSQRTRRIGKLVESRMLVPTGPKSRIYTAGLANSYLVRGIMRSLADQGFISTRLVG</sequence>
<feature type="active site" evidence="1">
    <location>
        <position position="96"/>
    </location>
</feature>
<dbReference type="InterPro" id="IPR040198">
    <property type="entry name" value="Fido_containing"/>
</dbReference>
<evidence type="ECO:0000313" key="5">
    <source>
        <dbReference type="Proteomes" id="UP000244571"/>
    </source>
</evidence>
<dbReference type="EMBL" id="CP028901">
    <property type="protein sequence ID" value="AWB32693.1"/>
    <property type="molecule type" value="Genomic_DNA"/>
</dbReference>
<gene>
    <name evidence="4" type="ORF">DBV39_02040</name>
</gene>
<dbReference type="KEGG" id="boz:DBV39_02040"/>
<keyword evidence="2" id="KW-0547">Nucleotide-binding</keyword>